<dbReference type="Proteomes" id="UP000198935">
    <property type="component" value="Unassembled WGS sequence"/>
</dbReference>
<dbReference type="STRING" id="1503961.SAMN05421736_1169"/>
<sequence>MILSNFQSAEKIATKMGQASDSIHRVTSNKFSTDDRTTLAVNSKAQEANRQALKLANLFNEAFQTTINNIQSTAEEFQRKDHEISIGINQSLPLTNYLKDRNTYEKARND</sequence>
<organism evidence="1 2">
    <name type="scientific">Evansella caseinilytica</name>
    <dbReference type="NCBI Taxonomy" id="1503961"/>
    <lineage>
        <taxon>Bacteria</taxon>
        <taxon>Bacillati</taxon>
        <taxon>Bacillota</taxon>
        <taxon>Bacilli</taxon>
        <taxon>Bacillales</taxon>
        <taxon>Bacillaceae</taxon>
        <taxon>Evansella</taxon>
    </lineage>
</organism>
<keyword evidence="2" id="KW-1185">Reference proteome</keyword>
<name>A0A1H3TT70_9BACI</name>
<gene>
    <name evidence="1" type="ORF">SAMN05421736_1169</name>
</gene>
<protein>
    <submittedName>
        <fullName evidence="1">Type VII secretion effector, SACOL2603 family</fullName>
    </submittedName>
</protein>
<accession>A0A1H3TT70</accession>
<proteinExistence type="predicted"/>
<evidence type="ECO:0000313" key="2">
    <source>
        <dbReference type="Proteomes" id="UP000198935"/>
    </source>
</evidence>
<dbReference type="NCBIfam" id="TIGR04197">
    <property type="entry name" value="T7SS_SACOL2603"/>
    <property type="match status" value="1"/>
</dbReference>
<dbReference type="AlphaFoldDB" id="A0A1H3TT70"/>
<dbReference type="EMBL" id="FNPI01000016">
    <property type="protein sequence ID" value="SDZ53148.1"/>
    <property type="molecule type" value="Genomic_DNA"/>
</dbReference>
<dbReference type="InterPro" id="IPR021477">
    <property type="entry name" value="TVIIS_effector_SACOL2603_fam"/>
</dbReference>
<dbReference type="OrthoDB" id="2361452at2"/>
<evidence type="ECO:0000313" key="1">
    <source>
        <dbReference type="EMBL" id="SDZ53148.1"/>
    </source>
</evidence>
<reference evidence="2" key="1">
    <citation type="submission" date="2016-10" db="EMBL/GenBank/DDBJ databases">
        <authorList>
            <person name="Varghese N."/>
            <person name="Submissions S."/>
        </authorList>
    </citation>
    <scope>NUCLEOTIDE SEQUENCE [LARGE SCALE GENOMIC DNA]</scope>
    <source>
        <strain evidence="2">SP</strain>
    </source>
</reference>